<dbReference type="CDD" id="cd09158">
    <property type="entry name" value="PLDc_EcCLS_like_2"/>
    <property type="match status" value="1"/>
</dbReference>
<dbReference type="NCBIfam" id="TIGR04265">
    <property type="entry name" value="bac_cardiolipin"/>
    <property type="match status" value="1"/>
</dbReference>
<keyword evidence="9 13" id="KW-0472">Membrane</keyword>
<dbReference type="SUPFAM" id="SSF56024">
    <property type="entry name" value="Phospholipase D/nuclease"/>
    <property type="match status" value="2"/>
</dbReference>
<evidence type="ECO:0000256" key="8">
    <source>
        <dbReference type="ARBA" id="ARBA00023098"/>
    </source>
</evidence>
<accession>A0ABT2HVS5</accession>
<evidence type="ECO:0000256" key="6">
    <source>
        <dbReference type="ARBA" id="ARBA00022737"/>
    </source>
</evidence>
<dbReference type="Pfam" id="PF13396">
    <property type="entry name" value="PLDc_N"/>
    <property type="match status" value="1"/>
</dbReference>
<protein>
    <recommendedName>
        <fullName evidence="12">Cardiolipin synthase</fullName>
        <ecNumber evidence="12">2.7.8.-</ecNumber>
    </recommendedName>
</protein>
<dbReference type="Pfam" id="PF13091">
    <property type="entry name" value="PLDc_2"/>
    <property type="match status" value="2"/>
</dbReference>
<keyword evidence="8" id="KW-0443">Lipid metabolism</keyword>
<keyword evidence="11" id="KW-1208">Phospholipid metabolism</keyword>
<keyword evidence="7 13" id="KW-1133">Transmembrane helix</keyword>
<organism evidence="15 16">
    <name type="scientific">Pseudoclavibacter albus</name>
    <dbReference type="NCBI Taxonomy" id="272241"/>
    <lineage>
        <taxon>Bacteria</taxon>
        <taxon>Bacillati</taxon>
        <taxon>Actinomycetota</taxon>
        <taxon>Actinomycetes</taxon>
        <taxon>Micrococcales</taxon>
        <taxon>Microbacteriaceae</taxon>
        <taxon>Pseudoclavibacter</taxon>
    </lineage>
</organism>
<evidence type="ECO:0000256" key="13">
    <source>
        <dbReference type="SAM" id="Phobius"/>
    </source>
</evidence>
<evidence type="ECO:0000313" key="15">
    <source>
        <dbReference type="EMBL" id="MCT2042397.1"/>
    </source>
</evidence>
<dbReference type="InterPro" id="IPR001736">
    <property type="entry name" value="PLipase_D/transphosphatidylase"/>
</dbReference>
<evidence type="ECO:0000256" key="1">
    <source>
        <dbReference type="ARBA" id="ARBA00004651"/>
    </source>
</evidence>
<keyword evidence="4" id="KW-0808">Transferase</keyword>
<sequence>MWWWSPQDADWWVTLVLLLVNAAVIIAAAVTIPRKRRPTTALAWLLTIFLIPYLGFLIFLLFGTNHLSSTRRRKQAEIDRIIRDATKSIDHEVVMPSDPDWIAPLVNLSRELSSIPVVPGNRITLLSSYDRSFTQIAREIDAAEERVHMLYYTLAYDEVTKPVFDALERAVQRGVSVRVLYDHIGSIRYSGYRQMKRRLKEIGCEHRPVLSIWPWQGGLQRIDLRNHRKMVIIDDRTAFMGSQNLIDRRYHQNASGDAERRWKDLFLQVDGPIAAAVNGVFMSDWFGETNEQLVSPDEMRPFREPLVEPSDERERSRYLCQLIPSGPGYEHENNLRIFNQLIYSAKERITIASPYLVPDDSLLYAITTAAQRGVEVTLYVSEVGDQFFAFHAQRSYYESLLEAGVRIRLYRRPYILHSKHLTVDDAVALVGSSNMDMRSFTLNAELMMLVCSEEFVERMREVENGYRQRSHELTLEEWRARPIAGRAFDNIARLTSVLQ</sequence>
<evidence type="ECO:0000256" key="3">
    <source>
        <dbReference type="ARBA" id="ARBA00022516"/>
    </source>
</evidence>
<comment type="subcellular location">
    <subcellularLocation>
        <location evidence="1">Cell membrane</location>
        <topology evidence="1">Multi-pass membrane protein</topology>
    </subcellularLocation>
</comment>
<evidence type="ECO:0000313" key="16">
    <source>
        <dbReference type="Proteomes" id="UP001525379"/>
    </source>
</evidence>
<feature type="domain" description="PLD phosphodiesterase" evidence="14">
    <location>
        <begin position="222"/>
        <end position="249"/>
    </location>
</feature>
<dbReference type="InterPro" id="IPR022924">
    <property type="entry name" value="Cardiolipin_synthase"/>
</dbReference>
<keyword evidence="16" id="KW-1185">Reference proteome</keyword>
<evidence type="ECO:0000259" key="14">
    <source>
        <dbReference type="PROSITE" id="PS50035"/>
    </source>
</evidence>
<dbReference type="Proteomes" id="UP001525379">
    <property type="component" value="Unassembled WGS sequence"/>
</dbReference>
<evidence type="ECO:0000256" key="2">
    <source>
        <dbReference type="ARBA" id="ARBA00022475"/>
    </source>
</evidence>
<keyword evidence="5 13" id="KW-0812">Transmembrane</keyword>
<dbReference type="EC" id="2.7.8.-" evidence="12"/>
<gene>
    <name evidence="15" type="primary">cls</name>
    <name evidence="15" type="ORF">M3D15_03455</name>
</gene>
<keyword evidence="10" id="KW-0594">Phospholipid biosynthesis</keyword>
<evidence type="ECO:0000256" key="5">
    <source>
        <dbReference type="ARBA" id="ARBA00022692"/>
    </source>
</evidence>
<dbReference type="PANTHER" id="PTHR21248">
    <property type="entry name" value="CARDIOLIPIN SYNTHASE"/>
    <property type="match status" value="1"/>
</dbReference>
<proteinExistence type="predicted"/>
<evidence type="ECO:0000256" key="4">
    <source>
        <dbReference type="ARBA" id="ARBA00022679"/>
    </source>
</evidence>
<dbReference type="InterPro" id="IPR025202">
    <property type="entry name" value="PLD-like_dom"/>
</dbReference>
<evidence type="ECO:0000256" key="7">
    <source>
        <dbReference type="ARBA" id="ARBA00022989"/>
    </source>
</evidence>
<keyword evidence="3" id="KW-0444">Lipid biosynthesis</keyword>
<feature type="transmembrane region" description="Helical" evidence="13">
    <location>
        <begin position="42"/>
        <end position="63"/>
    </location>
</feature>
<dbReference type="PROSITE" id="PS50035">
    <property type="entry name" value="PLD"/>
    <property type="match status" value="2"/>
</dbReference>
<comment type="caution">
    <text evidence="15">The sequence shown here is derived from an EMBL/GenBank/DDBJ whole genome shotgun (WGS) entry which is preliminary data.</text>
</comment>
<feature type="transmembrane region" description="Helical" evidence="13">
    <location>
        <begin position="12"/>
        <end position="30"/>
    </location>
</feature>
<feature type="domain" description="PLD phosphodiesterase" evidence="14">
    <location>
        <begin position="412"/>
        <end position="439"/>
    </location>
</feature>
<keyword evidence="6" id="KW-0677">Repeat</keyword>
<evidence type="ECO:0000256" key="11">
    <source>
        <dbReference type="ARBA" id="ARBA00023264"/>
    </source>
</evidence>
<evidence type="ECO:0000256" key="9">
    <source>
        <dbReference type="ARBA" id="ARBA00023136"/>
    </source>
</evidence>
<keyword evidence="2" id="KW-1003">Cell membrane</keyword>
<reference evidence="15 16" key="1">
    <citation type="submission" date="2022-04" db="EMBL/GenBank/DDBJ databases">
        <title>Human microbiome associated bacterial genomes.</title>
        <authorList>
            <person name="Sandstrom S."/>
            <person name="Salamzade R."/>
            <person name="Kalan L.R."/>
        </authorList>
    </citation>
    <scope>NUCLEOTIDE SEQUENCE [LARGE SCALE GENOMIC DNA]</scope>
    <source>
        <strain evidence="16">p3-SID1799</strain>
    </source>
</reference>
<evidence type="ECO:0000256" key="12">
    <source>
        <dbReference type="NCBIfam" id="TIGR04265"/>
    </source>
</evidence>
<dbReference type="RefSeq" id="WP_260103927.1">
    <property type="nucleotide sequence ID" value="NZ_JALXSQ010000008.1"/>
</dbReference>
<dbReference type="PANTHER" id="PTHR21248:SF22">
    <property type="entry name" value="PHOSPHOLIPASE D"/>
    <property type="match status" value="1"/>
</dbReference>
<dbReference type="EMBL" id="JALXSQ010000008">
    <property type="protein sequence ID" value="MCT2042397.1"/>
    <property type="molecule type" value="Genomic_DNA"/>
</dbReference>
<name>A0ABT2HVS5_9MICO</name>
<evidence type="ECO:0000256" key="10">
    <source>
        <dbReference type="ARBA" id="ARBA00023209"/>
    </source>
</evidence>
<dbReference type="InterPro" id="IPR027379">
    <property type="entry name" value="CLS_N"/>
</dbReference>
<dbReference type="SMART" id="SM00155">
    <property type="entry name" value="PLDc"/>
    <property type="match status" value="2"/>
</dbReference>
<dbReference type="Gene3D" id="3.30.870.10">
    <property type="entry name" value="Endonuclease Chain A"/>
    <property type="match status" value="2"/>
</dbReference>